<dbReference type="PANTHER" id="PTHR13794:SF58">
    <property type="entry name" value="MITOCHONDRIAL ENOLASE SUPERFAMILY MEMBER 1"/>
    <property type="match status" value="1"/>
</dbReference>
<comment type="caution">
    <text evidence="6">The sequence shown here is derived from an EMBL/GenBank/DDBJ whole genome shotgun (WGS) entry which is preliminary data.</text>
</comment>
<dbReference type="Gene3D" id="3.20.20.120">
    <property type="entry name" value="Enolase-like C-terminal domain"/>
    <property type="match status" value="1"/>
</dbReference>
<proteinExistence type="predicted"/>
<evidence type="ECO:0000256" key="3">
    <source>
        <dbReference type="ARBA" id="ARBA00022842"/>
    </source>
</evidence>
<dbReference type="Gene3D" id="3.30.390.10">
    <property type="entry name" value="Enolase-like, N-terminal domain"/>
    <property type="match status" value="1"/>
</dbReference>
<dbReference type="PROSITE" id="PS00908">
    <property type="entry name" value="MR_MLE_1"/>
    <property type="match status" value="1"/>
</dbReference>
<dbReference type="Proteomes" id="UP000233293">
    <property type="component" value="Unassembled WGS sequence"/>
</dbReference>
<keyword evidence="2" id="KW-0479">Metal-binding</keyword>
<evidence type="ECO:0000259" key="4">
    <source>
        <dbReference type="Pfam" id="PF02746"/>
    </source>
</evidence>
<sequence>MKIVKIEDLHANGGYSRHSFLKITTDEGIVGWSQYPDHGDARAGVTGVIRGFAERLTGLDPREVGRISMTLHSSTFHAMGGLNHLAIAAIENALLDIQGKALGVPVYALFGGPFRRDIDLYWTHCGSFRVARADFYEKELGLPPIRTLDDLSCLAREAVELGFKAVKTNPVILERGRLSMFNGGWRLEPGKLFTDRNPERAFINGIVEQLEAFRAGLGPDAGLMIDLAFNQRTEGFRRIAKALEPLDLTWLEIESKDPQSLAFIRSTTSTPIASLETLYGQREFLPFFQNYAVDVAIIDANYNGVWQAARIAALADAHELNVAPHNPLPGLASLQSAHFCASIPNFRIMEYRWDEAPWVADFLTHPIIVEKGRLILSDRPGWGSDIDEAVLAAHPAI</sequence>
<dbReference type="CDD" id="cd03316">
    <property type="entry name" value="MR_like"/>
    <property type="match status" value="1"/>
</dbReference>
<dbReference type="InterPro" id="IPR046945">
    <property type="entry name" value="RHMD-like"/>
</dbReference>
<keyword evidence="3" id="KW-0460">Magnesium</keyword>
<dbReference type="Pfam" id="PF13378">
    <property type="entry name" value="MR_MLE_C"/>
    <property type="match status" value="1"/>
</dbReference>
<dbReference type="RefSeq" id="WP_101252707.1">
    <property type="nucleotide sequence ID" value="NZ_PIUM01000031.1"/>
</dbReference>
<evidence type="ECO:0000313" key="7">
    <source>
        <dbReference type="Proteomes" id="UP000233293"/>
    </source>
</evidence>
<protein>
    <submittedName>
        <fullName evidence="6">Mandelate racemase/muconate lactonizing enzyme family protein</fullName>
    </submittedName>
</protein>
<accession>A0A2N3PQ35</accession>
<dbReference type="SUPFAM" id="SSF51604">
    <property type="entry name" value="Enolase C-terminal domain-like"/>
    <property type="match status" value="1"/>
</dbReference>
<evidence type="ECO:0000256" key="2">
    <source>
        <dbReference type="ARBA" id="ARBA00022723"/>
    </source>
</evidence>
<reference evidence="7" key="1">
    <citation type="submission" date="2017-12" db="EMBL/GenBank/DDBJ databases">
        <title>Draft genome sequence of Telmatospirillum siberiense 26-4b1T, an acidotolerant peatland alphaproteobacterium potentially involved in sulfur cycling.</title>
        <authorList>
            <person name="Hausmann B."/>
            <person name="Pjevac P."/>
            <person name="Schreck K."/>
            <person name="Herbold C.W."/>
            <person name="Daims H."/>
            <person name="Wagner M."/>
            <person name="Pester M."/>
            <person name="Loy A."/>
        </authorList>
    </citation>
    <scope>NUCLEOTIDE SEQUENCE [LARGE SCALE GENOMIC DNA]</scope>
    <source>
        <strain evidence="7">26-4b1</strain>
    </source>
</reference>
<keyword evidence="7" id="KW-1185">Reference proteome</keyword>
<comment type="cofactor">
    <cofactor evidence="1">
        <name>Mg(2+)</name>
        <dbReference type="ChEBI" id="CHEBI:18420"/>
    </cofactor>
</comment>
<dbReference type="GO" id="GO:0009063">
    <property type="term" value="P:amino acid catabolic process"/>
    <property type="evidence" value="ECO:0007669"/>
    <property type="project" value="InterPro"/>
</dbReference>
<dbReference type="GO" id="GO:0016836">
    <property type="term" value="F:hydro-lyase activity"/>
    <property type="evidence" value="ECO:0007669"/>
    <property type="project" value="TreeGrafter"/>
</dbReference>
<name>A0A2N3PQ35_9PROT</name>
<dbReference type="InterPro" id="IPR036849">
    <property type="entry name" value="Enolase-like_C_sf"/>
</dbReference>
<gene>
    <name evidence="6" type="ORF">CWS72_21535</name>
</gene>
<dbReference type="AlphaFoldDB" id="A0A2N3PQ35"/>
<dbReference type="InterPro" id="IPR013341">
    <property type="entry name" value="Mandelate_racemase_N_dom"/>
</dbReference>
<dbReference type="OrthoDB" id="5290054at2"/>
<dbReference type="PANTHER" id="PTHR13794">
    <property type="entry name" value="ENOLASE SUPERFAMILY, MANDELATE RACEMASE"/>
    <property type="match status" value="1"/>
</dbReference>
<feature type="domain" description="Mandelate racemase/muconate lactonizing enzyme N-terminal" evidence="4">
    <location>
        <begin position="19"/>
        <end position="111"/>
    </location>
</feature>
<dbReference type="GO" id="GO:0016052">
    <property type="term" value="P:carbohydrate catabolic process"/>
    <property type="evidence" value="ECO:0007669"/>
    <property type="project" value="TreeGrafter"/>
</dbReference>
<evidence type="ECO:0000256" key="1">
    <source>
        <dbReference type="ARBA" id="ARBA00001946"/>
    </source>
</evidence>
<dbReference type="SUPFAM" id="SSF54826">
    <property type="entry name" value="Enolase N-terminal domain-like"/>
    <property type="match status" value="1"/>
</dbReference>
<evidence type="ECO:0000313" key="6">
    <source>
        <dbReference type="EMBL" id="PKU22509.1"/>
    </source>
</evidence>
<organism evidence="6 7">
    <name type="scientific">Telmatospirillum siberiense</name>
    <dbReference type="NCBI Taxonomy" id="382514"/>
    <lineage>
        <taxon>Bacteria</taxon>
        <taxon>Pseudomonadati</taxon>
        <taxon>Pseudomonadota</taxon>
        <taxon>Alphaproteobacteria</taxon>
        <taxon>Rhodospirillales</taxon>
        <taxon>Rhodospirillaceae</taxon>
        <taxon>Telmatospirillum</taxon>
    </lineage>
</organism>
<evidence type="ECO:0000259" key="5">
    <source>
        <dbReference type="Pfam" id="PF13378"/>
    </source>
</evidence>
<dbReference type="Pfam" id="PF02746">
    <property type="entry name" value="MR_MLE_N"/>
    <property type="match status" value="1"/>
</dbReference>
<dbReference type="GO" id="GO:0000287">
    <property type="term" value="F:magnesium ion binding"/>
    <property type="evidence" value="ECO:0007669"/>
    <property type="project" value="UniProtKB-ARBA"/>
</dbReference>
<dbReference type="InterPro" id="IPR018110">
    <property type="entry name" value="Mandel_Rmase/mucon_lact_enz_CS"/>
</dbReference>
<dbReference type="SFLD" id="SFLDG00179">
    <property type="entry name" value="mandelate_racemase"/>
    <property type="match status" value="1"/>
</dbReference>
<feature type="domain" description="Enolase C-terminal" evidence="5">
    <location>
        <begin position="154"/>
        <end position="389"/>
    </location>
</feature>
<dbReference type="SFLD" id="SFLDS00001">
    <property type="entry name" value="Enolase"/>
    <property type="match status" value="1"/>
</dbReference>
<dbReference type="InterPro" id="IPR029017">
    <property type="entry name" value="Enolase-like_N"/>
</dbReference>
<dbReference type="EMBL" id="PIUM01000031">
    <property type="protein sequence ID" value="PKU22509.1"/>
    <property type="molecule type" value="Genomic_DNA"/>
</dbReference>
<dbReference type="InterPro" id="IPR029065">
    <property type="entry name" value="Enolase_C-like"/>
</dbReference>